<organism evidence="2 4">
    <name type="scientific">Peronospora matthiolae</name>
    <dbReference type="NCBI Taxonomy" id="2874970"/>
    <lineage>
        <taxon>Eukaryota</taxon>
        <taxon>Sar</taxon>
        <taxon>Stramenopiles</taxon>
        <taxon>Oomycota</taxon>
        <taxon>Peronosporomycetes</taxon>
        <taxon>Peronosporales</taxon>
        <taxon>Peronosporaceae</taxon>
        <taxon>Peronospora</taxon>
    </lineage>
</organism>
<evidence type="ECO:0000313" key="2">
    <source>
        <dbReference type="EMBL" id="CAK7907924.1"/>
    </source>
</evidence>
<dbReference type="EMBL" id="CAKLBY020000034">
    <property type="protein sequence ID" value="CAK7907924.1"/>
    <property type="molecule type" value="Genomic_DNA"/>
</dbReference>
<evidence type="ECO:0000313" key="3">
    <source>
        <dbReference type="EMBL" id="CAK7910499.1"/>
    </source>
</evidence>
<comment type="caution">
    <text evidence="2">The sequence shown here is derived from an EMBL/GenBank/DDBJ whole genome shotgun (WGS) entry which is preliminary data.</text>
</comment>
<feature type="compositionally biased region" description="Polar residues" evidence="1">
    <location>
        <begin position="59"/>
        <end position="68"/>
    </location>
</feature>
<dbReference type="Proteomes" id="UP001162060">
    <property type="component" value="Unassembled WGS sequence"/>
</dbReference>
<name>A0AAV1TBC5_9STRA</name>
<dbReference type="EMBL" id="CAKLBY020000035">
    <property type="protein sequence ID" value="CAK7910499.1"/>
    <property type="molecule type" value="Genomic_DNA"/>
</dbReference>
<feature type="compositionally biased region" description="Polar residues" evidence="1">
    <location>
        <begin position="77"/>
        <end position="87"/>
    </location>
</feature>
<evidence type="ECO:0000313" key="4">
    <source>
        <dbReference type="Proteomes" id="UP001162060"/>
    </source>
</evidence>
<feature type="region of interest" description="Disordered" evidence="1">
    <location>
        <begin position="15"/>
        <end position="119"/>
    </location>
</feature>
<gene>
    <name evidence="2" type="ORF">PM001_LOCUS3630</name>
    <name evidence="3" type="ORF">PM001_LOCUS4161</name>
</gene>
<reference evidence="2" key="1">
    <citation type="submission" date="2024-01" db="EMBL/GenBank/DDBJ databases">
        <authorList>
            <person name="Webb A."/>
        </authorList>
    </citation>
    <scope>NUCLEOTIDE SEQUENCE</scope>
    <source>
        <strain evidence="2">Pm1</strain>
    </source>
</reference>
<sequence>MSAAAKSAIYTSAAGDWSPAVVNCPRGEQPRATGTSVSTAAGNMSRNQDESVIELIHSGESNDASDSKATPRASGSPGANSARSMLTGSGHRGGVMSKTFGSSDGSEESPPHASPSNDRRVGVALMHLYITTSEVTREIEVSLVSVLVLAPIKRPGTEMSCATILKWSLLGCLHPDS</sequence>
<protein>
    <submittedName>
        <fullName evidence="2">Uncharacterized protein</fullName>
    </submittedName>
</protein>
<accession>A0AAV1TBC5</accession>
<evidence type="ECO:0000256" key="1">
    <source>
        <dbReference type="SAM" id="MobiDB-lite"/>
    </source>
</evidence>
<dbReference type="AlphaFoldDB" id="A0AAV1TBC5"/>
<proteinExistence type="predicted"/>
<feature type="compositionally biased region" description="Polar residues" evidence="1">
    <location>
        <begin position="32"/>
        <end position="46"/>
    </location>
</feature>